<dbReference type="Proteomes" id="UP000199024">
    <property type="component" value="Unassembled WGS sequence"/>
</dbReference>
<dbReference type="EMBL" id="FOZL01000001">
    <property type="protein sequence ID" value="SFR99515.1"/>
    <property type="molecule type" value="Genomic_DNA"/>
</dbReference>
<protein>
    <submittedName>
        <fullName evidence="1">Uncharacterized protein</fullName>
    </submittedName>
</protein>
<keyword evidence="2" id="KW-1185">Reference proteome</keyword>
<sequence>MTSLELTEIVDQRMTDPTVLGRLACNLRSSEEVQQRHHDHRMFSLVWQDVGDSWRCTVYSDDNPERRIAQVDIHENCTVRVESYEPCRITVSPEEGILCLTRYKPL</sequence>
<name>A0A1I6L7Q6_9BACT</name>
<proteinExistence type="predicted"/>
<evidence type="ECO:0000313" key="2">
    <source>
        <dbReference type="Proteomes" id="UP000199024"/>
    </source>
</evidence>
<dbReference type="STRING" id="474950.SAMN05421771_0386"/>
<dbReference type="AlphaFoldDB" id="A0A1I6L7Q6"/>
<reference evidence="1 2" key="1">
    <citation type="submission" date="2016-10" db="EMBL/GenBank/DDBJ databases">
        <authorList>
            <person name="de Groot N.N."/>
        </authorList>
    </citation>
    <scope>NUCLEOTIDE SEQUENCE [LARGE SCALE GENOMIC DNA]</scope>
    <source>
        <strain evidence="1 2">DSM 21001</strain>
    </source>
</reference>
<organism evidence="1 2">
    <name type="scientific">Granulicella pectinivorans</name>
    <dbReference type="NCBI Taxonomy" id="474950"/>
    <lineage>
        <taxon>Bacteria</taxon>
        <taxon>Pseudomonadati</taxon>
        <taxon>Acidobacteriota</taxon>
        <taxon>Terriglobia</taxon>
        <taxon>Terriglobales</taxon>
        <taxon>Acidobacteriaceae</taxon>
        <taxon>Granulicella</taxon>
    </lineage>
</organism>
<gene>
    <name evidence="1" type="ORF">SAMN05421771_0386</name>
</gene>
<evidence type="ECO:0000313" key="1">
    <source>
        <dbReference type="EMBL" id="SFR99515.1"/>
    </source>
</evidence>
<accession>A0A1I6L7Q6</accession>